<gene>
    <name evidence="2" type="ORF">BLX24_19020</name>
</gene>
<dbReference type="Proteomes" id="UP000181790">
    <property type="component" value="Unassembled WGS sequence"/>
</dbReference>
<dbReference type="EMBL" id="MORL01000011">
    <property type="protein sequence ID" value="OIN57577.1"/>
    <property type="molecule type" value="Genomic_DNA"/>
</dbReference>
<feature type="domain" description="GIY-YIG" evidence="1">
    <location>
        <begin position="1"/>
        <end position="75"/>
    </location>
</feature>
<dbReference type="Gene3D" id="3.40.1440.10">
    <property type="entry name" value="GIY-YIG endonuclease"/>
    <property type="match status" value="1"/>
</dbReference>
<accession>A0A1S2VFP6</accession>
<dbReference type="CDD" id="cd10449">
    <property type="entry name" value="GIY-YIG_SLX1_like"/>
    <property type="match status" value="1"/>
</dbReference>
<keyword evidence="3" id="KW-1185">Reference proteome</keyword>
<proteinExistence type="predicted"/>
<organism evidence="2 3">
    <name type="scientific">Arsenicibacter rosenii</name>
    <dbReference type="NCBI Taxonomy" id="1750698"/>
    <lineage>
        <taxon>Bacteria</taxon>
        <taxon>Pseudomonadati</taxon>
        <taxon>Bacteroidota</taxon>
        <taxon>Cytophagia</taxon>
        <taxon>Cytophagales</taxon>
        <taxon>Spirosomataceae</taxon>
        <taxon>Arsenicibacter</taxon>
    </lineage>
</organism>
<dbReference type="RefSeq" id="WP_071504782.1">
    <property type="nucleotide sequence ID" value="NZ_MORL01000011.1"/>
</dbReference>
<evidence type="ECO:0000313" key="3">
    <source>
        <dbReference type="Proteomes" id="UP000181790"/>
    </source>
</evidence>
<dbReference type="InterPro" id="IPR000305">
    <property type="entry name" value="GIY-YIG_endonuc"/>
</dbReference>
<dbReference type="InterPro" id="IPR035901">
    <property type="entry name" value="GIY-YIG_endonuc_sf"/>
</dbReference>
<comment type="caution">
    <text evidence="2">The sequence shown here is derived from an EMBL/GenBank/DDBJ whole genome shotgun (WGS) entry which is preliminary data.</text>
</comment>
<dbReference type="AlphaFoldDB" id="A0A1S2VFP6"/>
<evidence type="ECO:0000259" key="1">
    <source>
        <dbReference type="PROSITE" id="PS50164"/>
    </source>
</evidence>
<evidence type="ECO:0000313" key="2">
    <source>
        <dbReference type="EMBL" id="OIN57577.1"/>
    </source>
</evidence>
<dbReference type="Pfam" id="PF01541">
    <property type="entry name" value="GIY-YIG"/>
    <property type="match status" value="1"/>
</dbReference>
<dbReference type="PROSITE" id="PS50164">
    <property type="entry name" value="GIY_YIG"/>
    <property type="match status" value="1"/>
</dbReference>
<sequence>MHTVYIIYSEPLDAYHIGLARDLKIALWQHNAKAVPATADGKPWVLKFSKSFETRKEAQSLEMKLKHRNREFWEELIQSAAVGQ</sequence>
<protein>
    <submittedName>
        <fullName evidence="2">Excinuclease ABC subunit C</fullName>
    </submittedName>
</protein>
<dbReference type="OrthoDB" id="1495241at2"/>
<name>A0A1S2VFP6_9BACT</name>
<reference evidence="2 3" key="1">
    <citation type="submission" date="2016-10" db="EMBL/GenBank/DDBJ databases">
        <title>Arsenicibacter rosenii gen. nov., sp. nov., an efficient arsenic-methylating bacterium isolated from an arsenic-contaminated paddy soil.</title>
        <authorList>
            <person name="Huang K."/>
        </authorList>
    </citation>
    <scope>NUCLEOTIDE SEQUENCE [LARGE SCALE GENOMIC DNA]</scope>
    <source>
        <strain evidence="2 3">SM-1</strain>
    </source>
</reference>